<dbReference type="Proteomes" id="UP000434580">
    <property type="component" value="Unassembled WGS sequence"/>
</dbReference>
<keyword evidence="4" id="KW-0285">Flavoprotein</keyword>
<dbReference type="GO" id="GO:0008670">
    <property type="term" value="F:2,4-dienoyl-CoA reductase (NADPH) activity"/>
    <property type="evidence" value="ECO:0007669"/>
    <property type="project" value="UniProtKB-EC"/>
</dbReference>
<comment type="similarity">
    <text evidence="3">In the N-terminal section; belongs to the NADH:flavin oxidoreductase/NADH oxidase family.</text>
</comment>
<evidence type="ECO:0000256" key="9">
    <source>
        <dbReference type="ARBA" id="ARBA00023014"/>
    </source>
</evidence>
<dbReference type="InterPro" id="IPR051793">
    <property type="entry name" value="NADH:flavin_oxidoreductase"/>
</dbReference>
<evidence type="ECO:0000259" key="11">
    <source>
        <dbReference type="Pfam" id="PF07992"/>
    </source>
</evidence>
<keyword evidence="5" id="KW-0288">FMN</keyword>
<dbReference type="Pfam" id="PF07992">
    <property type="entry name" value="Pyr_redox_2"/>
    <property type="match status" value="1"/>
</dbReference>
<dbReference type="SUPFAM" id="SSF51395">
    <property type="entry name" value="FMN-linked oxidoreductases"/>
    <property type="match status" value="1"/>
</dbReference>
<organism evidence="12 13">
    <name type="scientific">BD1-7 clade bacterium</name>
    <dbReference type="NCBI Taxonomy" id="2029982"/>
    <lineage>
        <taxon>Bacteria</taxon>
        <taxon>Pseudomonadati</taxon>
        <taxon>Pseudomonadota</taxon>
        <taxon>Gammaproteobacteria</taxon>
        <taxon>Cellvibrionales</taxon>
        <taxon>Spongiibacteraceae</taxon>
        <taxon>BD1-7 clade</taxon>
    </lineage>
</organism>
<dbReference type="SUPFAM" id="SSF51971">
    <property type="entry name" value="Nucleotide-binding domain"/>
    <property type="match status" value="1"/>
</dbReference>
<dbReference type="CDD" id="cd02930">
    <property type="entry name" value="DCR_FMN"/>
    <property type="match status" value="1"/>
</dbReference>
<evidence type="ECO:0000256" key="6">
    <source>
        <dbReference type="ARBA" id="ARBA00022723"/>
    </source>
</evidence>
<reference evidence="12 13" key="1">
    <citation type="submission" date="2019-11" db="EMBL/GenBank/DDBJ databases">
        <authorList>
            <person name="Holert J."/>
        </authorList>
    </citation>
    <scope>NUCLEOTIDE SEQUENCE [LARGE SCALE GENOMIC DNA]</scope>
    <source>
        <strain evidence="12">BC5_2</strain>
    </source>
</reference>
<comment type="cofactor">
    <cofactor evidence="2">
        <name>[4Fe-4S] cluster</name>
        <dbReference type="ChEBI" id="CHEBI:49883"/>
    </cofactor>
</comment>
<dbReference type="GO" id="GO:0046872">
    <property type="term" value="F:metal ion binding"/>
    <property type="evidence" value="ECO:0007669"/>
    <property type="project" value="UniProtKB-KW"/>
</dbReference>
<keyword evidence="8" id="KW-0408">Iron</keyword>
<keyword evidence="9" id="KW-0411">Iron-sulfur</keyword>
<dbReference type="InterPro" id="IPR036188">
    <property type="entry name" value="FAD/NAD-bd_sf"/>
</dbReference>
<dbReference type="FunFam" id="3.20.20.70:FF:000082">
    <property type="entry name" value="NADPH-dependent 2,4-dienoyl-CoA reductase"/>
    <property type="match status" value="1"/>
</dbReference>
<dbReference type="PANTHER" id="PTHR42917:SF2">
    <property type="entry name" value="2,4-DIENOYL-COA REDUCTASE [(2E)-ENOYL-COA-PRODUCING]"/>
    <property type="match status" value="1"/>
</dbReference>
<evidence type="ECO:0000313" key="13">
    <source>
        <dbReference type="Proteomes" id="UP000434580"/>
    </source>
</evidence>
<name>A0A5S9Q1P7_9GAMM</name>
<keyword evidence="7 12" id="KW-0560">Oxidoreductase</keyword>
<accession>A0A5S9Q1P7</accession>
<dbReference type="GO" id="GO:0051536">
    <property type="term" value="F:iron-sulfur cluster binding"/>
    <property type="evidence" value="ECO:0007669"/>
    <property type="project" value="UniProtKB-KW"/>
</dbReference>
<dbReference type="InterPro" id="IPR001155">
    <property type="entry name" value="OxRdtase_FMN_N"/>
</dbReference>
<dbReference type="Gene3D" id="3.20.20.70">
    <property type="entry name" value="Aldolase class I"/>
    <property type="match status" value="1"/>
</dbReference>
<dbReference type="PRINTS" id="PR00368">
    <property type="entry name" value="FADPNR"/>
</dbReference>
<evidence type="ECO:0000256" key="2">
    <source>
        <dbReference type="ARBA" id="ARBA00001966"/>
    </source>
</evidence>
<sequence>MSENYPHLFRPLDLGYTQLKNRSVMGSMHTGLEDRSKHFPALAKYFEERARGGVALCVTGGFAPNLAGSLLPLGSKLSRSWETGRHAQVTSAVHAHGSKIALQILHAGRYGYTPICVSASAIKSPISMFKPRAISKRGIHKTIRDYANTARLARKAGYDGVEIMGSEGYFINQFLVERTNKRNDEWGGEFENRMRLPVEIVRAVREAAGDDFMIIYRLSMLDLVEGGSTWEEVVTLGKAIEAAGATIINTGIGWHEARIPTIITPVPRAAFTWVTEKIREHIQLPLITSNRINNPDTAEAVLASGQADMISMARPFLADAEFMNKAQAGHPEQINTCIACNQACLDHVFKAKRASCLVNPRACHETEFITKAASSHKNVAVVGAGPAGLSAACELAEMGHKVDLYDRAKATGGQFNLARKIPGKTEFNETVRYFNQRLKTAGVNVHLETEVDVNVLNSGSYDQVVLATGVVPRTPRIDGIDHAKVCSYIDVIENRVPVGERVAVIGAGGIGFDVAELLVHSHSEQTMNITEFNNEWGIDEEYRERGGLKSPIAPHPQKQVTLLQRKTTKVGAGLGKTSGWAHRASLEVNQVDMIAGASYDRIDDEGLHITVNNTEKRVIVCDNIVICAGQESELAIYEPLQQAGIPVHLIGGAHIASELDAKRAIREGLETAIKINEI</sequence>
<evidence type="ECO:0000256" key="8">
    <source>
        <dbReference type="ARBA" id="ARBA00023004"/>
    </source>
</evidence>
<dbReference type="SUPFAM" id="SSF51905">
    <property type="entry name" value="FAD/NAD(P)-binding domain"/>
    <property type="match status" value="1"/>
</dbReference>
<proteinExistence type="inferred from homology"/>
<feature type="domain" description="NADH:flavin oxidoreductase/NADH oxidase N-terminal" evidence="10">
    <location>
        <begin position="8"/>
        <end position="332"/>
    </location>
</feature>
<comment type="cofactor">
    <cofactor evidence="1">
        <name>FMN</name>
        <dbReference type="ChEBI" id="CHEBI:58210"/>
    </cofactor>
</comment>
<dbReference type="PANTHER" id="PTHR42917">
    <property type="entry name" value="2,4-DIENOYL-COA REDUCTASE"/>
    <property type="match status" value="1"/>
</dbReference>
<evidence type="ECO:0000313" key="12">
    <source>
        <dbReference type="EMBL" id="CAA0110737.1"/>
    </source>
</evidence>
<gene>
    <name evidence="12" type="primary">fadH_1</name>
    <name evidence="12" type="ORF">DPBNPPHM_01409</name>
</gene>
<dbReference type="InterPro" id="IPR013785">
    <property type="entry name" value="Aldolase_TIM"/>
</dbReference>
<dbReference type="AlphaFoldDB" id="A0A5S9Q1P7"/>
<keyword evidence="6" id="KW-0479">Metal-binding</keyword>
<dbReference type="Gene3D" id="3.40.50.720">
    <property type="entry name" value="NAD(P)-binding Rossmann-like Domain"/>
    <property type="match status" value="1"/>
</dbReference>
<dbReference type="GO" id="GO:0010181">
    <property type="term" value="F:FMN binding"/>
    <property type="evidence" value="ECO:0007669"/>
    <property type="project" value="InterPro"/>
</dbReference>
<evidence type="ECO:0000256" key="5">
    <source>
        <dbReference type="ARBA" id="ARBA00022643"/>
    </source>
</evidence>
<feature type="domain" description="FAD/NAD(P)-binding" evidence="11">
    <location>
        <begin position="378"/>
        <end position="648"/>
    </location>
</feature>
<dbReference type="Pfam" id="PF00724">
    <property type="entry name" value="Oxidored_FMN"/>
    <property type="match status" value="1"/>
</dbReference>
<dbReference type="OrthoDB" id="8523426at2"/>
<evidence type="ECO:0000256" key="4">
    <source>
        <dbReference type="ARBA" id="ARBA00022630"/>
    </source>
</evidence>
<protein>
    <submittedName>
        <fullName evidence="12">2,4-dienoyl-CoA reductase</fullName>
        <ecNumber evidence="12">1.3.1.34</ecNumber>
    </submittedName>
</protein>
<evidence type="ECO:0000259" key="10">
    <source>
        <dbReference type="Pfam" id="PF00724"/>
    </source>
</evidence>
<dbReference type="EMBL" id="CACSII010000016">
    <property type="protein sequence ID" value="CAA0110737.1"/>
    <property type="molecule type" value="Genomic_DNA"/>
</dbReference>
<evidence type="ECO:0000256" key="3">
    <source>
        <dbReference type="ARBA" id="ARBA00011048"/>
    </source>
</evidence>
<dbReference type="EC" id="1.3.1.34" evidence="12"/>
<evidence type="ECO:0000256" key="1">
    <source>
        <dbReference type="ARBA" id="ARBA00001917"/>
    </source>
</evidence>
<dbReference type="InterPro" id="IPR023753">
    <property type="entry name" value="FAD/NAD-binding_dom"/>
</dbReference>
<dbReference type="Gene3D" id="3.50.50.60">
    <property type="entry name" value="FAD/NAD(P)-binding domain"/>
    <property type="match status" value="1"/>
</dbReference>
<evidence type="ECO:0000256" key="7">
    <source>
        <dbReference type="ARBA" id="ARBA00023002"/>
    </source>
</evidence>